<dbReference type="GO" id="GO:0007034">
    <property type="term" value="P:vacuolar transport"/>
    <property type="evidence" value="ECO:0007669"/>
    <property type="project" value="TreeGrafter"/>
</dbReference>
<feature type="region of interest" description="Disordered" evidence="9">
    <location>
        <begin position="60"/>
        <end position="80"/>
    </location>
</feature>
<feature type="compositionally biased region" description="Basic and acidic residues" evidence="9">
    <location>
        <begin position="370"/>
        <end position="379"/>
    </location>
</feature>
<dbReference type="GO" id="GO:0005770">
    <property type="term" value="C:late endosome"/>
    <property type="evidence" value="ECO:0007669"/>
    <property type="project" value="TreeGrafter"/>
</dbReference>
<evidence type="ECO:0000256" key="1">
    <source>
        <dbReference type="ARBA" id="ARBA00004308"/>
    </source>
</evidence>
<name>A0A2B7X874_POLH7</name>
<evidence type="ECO:0000256" key="10">
    <source>
        <dbReference type="SAM" id="Phobius"/>
    </source>
</evidence>
<keyword evidence="8" id="KW-0325">Glycoprotein</keyword>
<dbReference type="GO" id="GO:0000139">
    <property type="term" value="C:Golgi membrane"/>
    <property type="evidence" value="ECO:0007669"/>
    <property type="project" value="UniProtKB-SubCell"/>
</dbReference>
<feature type="compositionally biased region" description="Acidic residues" evidence="9">
    <location>
        <begin position="167"/>
        <end position="177"/>
    </location>
</feature>
<evidence type="ECO:0000313" key="13">
    <source>
        <dbReference type="EMBL" id="PGH04858.1"/>
    </source>
</evidence>
<feature type="compositionally biased region" description="Basic and acidic residues" evidence="9">
    <location>
        <begin position="178"/>
        <end position="208"/>
    </location>
</feature>
<evidence type="ECO:0000256" key="4">
    <source>
        <dbReference type="ARBA" id="ARBA00022729"/>
    </source>
</evidence>
<dbReference type="PANTHER" id="PTHR15071">
    <property type="entry name" value="MANNOSE-6-PHOSPHATE RECEPTOR FAMILY MEMBER"/>
    <property type="match status" value="1"/>
</dbReference>
<dbReference type="InterPro" id="IPR009011">
    <property type="entry name" value="Man6P_isomerase_rcpt-bd_dom_sf"/>
</dbReference>
<dbReference type="STRING" id="1447883.A0A2B7X874"/>
<keyword evidence="2" id="KW-0813">Transport</keyword>
<keyword evidence="4 11" id="KW-0732">Signal</keyword>
<gene>
    <name evidence="13" type="ORF">AJ80_08467</name>
</gene>
<dbReference type="OrthoDB" id="4504960at2759"/>
<dbReference type="PROSITE" id="PS51914">
    <property type="entry name" value="MRH"/>
    <property type="match status" value="1"/>
</dbReference>
<evidence type="ECO:0000256" key="11">
    <source>
        <dbReference type="SAM" id="SignalP"/>
    </source>
</evidence>
<keyword evidence="7" id="KW-1015">Disulfide bond</keyword>
<evidence type="ECO:0000256" key="6">
    <source>
        <dbReference type="ARBA" id="ARBA00023136"/>
    </source>
</evidence>
<evidence type="ECO:0000256" key="7">
    <source>
        <dbReference type="ARBA" id="ARBA00023157"/>
    </source>
</evidence>
<evidence type="ECO:0000313" key="14">
    <source>
        <dbReference type="Proteomes" id="UP000224634"/>
    </source>
</evidence>
<dbReference type="Pfam" id="PF02157">
    <property type="entry name" value="Man-6-P_recep"/>
    <property type="match status" value="1"/>
</dbReference>
<organism evidence="13 14">
    <name type="scientific">Polytolypa hystricis (strain UAMH7299)</name>
    <dbReference type="NCBI Taxonomy" id="1447883"/>
    <lineage>
        <taxon>Eukaryota</taxon>
        <taxon>Fungi</taxon>
        <taxon>Dikarya</taxon>
        <taxon>Ascomycota</taxon>
        <taxon>Pezizomycotina</taxon>
        <taxon>Eurotiomycetes</taxon>
        <taxon>Eurotiomycetidae</taxon>
        <taxon>Onygenales</taxon>
        <taxon>Onygenales incertae sedis</taxon>
        <taxon>Polytolypa</taxon>
    </lineage>
</organism>
<proteinExistence type="predicted"/>
<feature type="region of interest" description="Disordered" evidence="9">
    <location>
        <begin position="337"/>
        <end position="379"/>
    </location>
</feature>
<keyword evidence="3 10" id="KW-0812">Transmembrane</keyword>
<evidence type="ECO:0000256" key="9">
    <source>
        <dbReference type="SAM" id="MobiDB-lite"/>
    </source>
</evidence>
<evidence type="ECO:0000256" key="5">
    <source>
        <dbReference type="ARBA" id="ARBA00022989"/>
    </source>
</evidence>
<dbReference type="Gene3D" id="2.70.130.10">
    <property type="entry name" value="Mannose-6-phosphate receptor binding domain"/>
    <property type="match status" value="2"/>
</dbReference>
<accession>A0A2B7X874</accession>
<evidence type="ECO:0000256" key="3">
    <source>
        <dbReference type="ARBA" id="ARBA00022692"/>
    </source>
</evidence>
<evidence type="ECO:0000259" key="12">
    <source>
        <dbReference type="PROSITE" id="PS51914"/>
    </source>
</evidence>
<dbReference type="AlphaFoldDB" id="A0A2B7X874"/>
<reference evidence="13 14" key="1">
    <citation type="submission" date="2017-10" db="EMBL/GenBank/DDBJ databases">
        <title>Comparative genomics in systemic dimorphic fungi from Ajellomycetaceae.</title>
        <authorList>
            <person name="Munoz J.F."/>
            <person name="Mcewen J.G."/>
            <person name="Clay O.K."/>
            <person name="Cuomo C.A."/>
        </authorList>
    </citation>
    <scope>NUCLEOTIDE SEQUENCE [LARGE SCALE GENOMIC DNA]</scope>
    <source>
        <strain evidence="13 14">UAMH7299</strain>
    </source>
</reference>
<keyword evidence="14" id="KW-1185">Reference proteome</keyword>
<feature type="signal peptide" evidence="11">
    <location>
        <begin position="1"/>
        <end position="25"/>
    </location>
</feature>
<dbReference type="SMART" id="SM01404">
    <property type="entry name" value="CIMR"/>
    <property type="match status" value="1"/>
</dbReference>
<dbReference type="PANTHER" id="PTHR15071:SF0">
    <property type="entry name" value="MANNOSE 6-PHOSPHATE RECEPTOR-LIKE PROTEIN 1"/>
    <property type="match status" value="1"/>
</dbReference>
<dbReference type="InterPro" id="IPR028927">
    <property type="entry name" value="Man-6-P_rcpt"/>
</dbReference>
<feature type="chain" id="PRO_5011976263" description="MRH domain-containing protein" evidence="11">
    <location>
        <begin position="26"/>
        <end position="393"/>
    </location>
</feature>
<comment type="caution">
    <text evidence="13">The sequence shown here is derived from an EMBL/GenBank/DDBJ whole genome shotgun (WGS) entry which is preliminary data.</text>
</comment>
<dbReference type="GO" id="GO:0010008">
    <property type="term" value="C:endosome membrane"/>
    <property type="evidence" value="ECO:0007669"/>
    <property type="project" value="UniProtKB-SubCell"/>
</dbReference>
<keyword evidence="5 10" id="KW-1133">Transmembrane helix</keyword>
<evidence type="ECO:0000256" key="8">
    <source>
        <dbReference type="ARBA" id="ARBA00023180"/>
    </source>
</evidence>
<feature type="domain" description="MRH" evidence="12">
    <location>
        <begin position="37"/>
        <end position="250"/>
    </location>
</feature>
<keyword evidence="6 10" id="KW-0472">Membrane</keyword>
<dbReference type="SUPFAM" id="SSF50911">
    <property type="entry name" value="Mannose 6-phosphate receptor domain"/>
    <property type="match status" value="1"/>
</dbReference>
<dbReference type="EMBL" id="PDNA01000195">
    <property type="protein sequence ID" value="PGH04858.1"/>
    <property type="molecule type" value="Genomic_DNA"/>
</dbReference>
<evidence type="ECO:0000256" key="2">
    <source>
        <dbReference type="ARBA" id="ARBA00022448"/>
    </source>
</evidence>
<comment type="subcellular location">
    <subcellularLocation>
        <location evidence="1">Endomembrane system</location>
    </subcellularLocation>
</comment>
<sequence>MRVTRRTFLASVSQLLFLLSASTLASDSPSKSDPSPKPCTIHSPSSGSYFDLSLLSLHPPERKNGEKGHSGDREDSWHARGHDYPANFTINICAPVIETLEDVVGVDKGRWQNVSAFYNLDGKTYSLGQQSSEPVFRGRKLVLNYTDGSPCPSSPDSPKLRSREIIGGDDDKDDDEKDHDKDDDKDDKKKDDEEKEKKPDSDEKKGERRKSAVMSFLCDRDLNHPAISYVATMDSCSYFFEVRSAAGCGGVAVSNDGGLGPAGVFGIIAGIAVAAYFIGGCAYQRTVLHQRGWRQCPNYSLWAGIGGFLRDLCIILFSSLQRCLSFRPSNRGYAHLSNGNRASSGPSGQRGGGGGGIVGAIGGRGAVPGREGRRMDVDEENRLIDQLDEEWDD</sequence>
<feature type="compositionally biased region" description="Gly residues" evidence="9">
    <location>
        <begin position="348"/>
        <end position="366"/>
    </location>
</feature>
<dbReference type="InterPro" id="IPR044865">
    <property type="entry name" value="MRH_dom"/>
</dbReference>
<dbReference type="Proteomes" id="UP000224634">
    <property type="component" value="Unassembled WGS sequence"/>
</dbReference>
<feature type="transmembrane region" description="Helical" evidence="10">
    <location>
        <begin position="258"/>
        <end position="278"/>
    </location>
</feature>
<protein>
    <recommendedName>
        <fullName evidence="12">MRH domain-containing protein</fullName>
    </recommendedName>
</protein>
<feature type="region of interest" description="Disordered" evidence="9">
    <location>
        <begin position="146"/>
        <end position="208"/>
    </location>
</feature>